<evidence type="ECO:0000256" key="2">
    <source>
        <dbReference type="ARBA" id="ARBA00022679"/>
    </source>
</evidence>
<dbReference type="AlphaFoldDB" id="A0A1A0HFX1"/>
<dbReference type="GO" id="GO:0005524">
    <property type="term" value="F:ATP binding"/>
    <property type="evidence" value="ECO:0007669"/>
    <property type="project" value="InterPro"/>
</dbReference>
<reference evidence="6 7" key="1">
    <citation type="submission" date="2016-05" db="EMBL/GenBank/DDBJ databases">
        <title>Comparative genomics of biotechnologically important yeasts.</title>
        <authorList>
            <consortium name="DOE Joint Genome Institute"/>
            <person name="Riley R."/>
            <person name="Haridas S."/>
            <person name="Wolfe K.H."/>
            <person name="Lopes M.R."/>
            <person name="Hittinger C.T."/>
            <person name="Goker M."/>
            <person name="Salamov A."/>
            <person name="Wisecaver J."/>
            <person name="Long T.M."/>
            <person name="Aerts A.L."/>
            <person name="Barry K."/>
            <person name="Choi C."/>
            <person name="Clum A."/>
            <person name="Coughlan A.Y."/>
            <person name="Deshpande S."/>
            <person name="Douglass A.P."/>
            <person name="Hanson S.J."/>
            <person name="Klenk H.-P."/>
            <person name="LaButti K."/>
            <person name="Lapidus A."/>
            <person name="Lindquist E."/>
            <person name="Lipzen A."/>
            <person name="Meier-kolthoff J.P."/>
            <person name="Ohm R.A."/>
            <person name="Otillar R.P."/>
            <person name="Pangilinan J."/>
            <person name="Peng Y."/>
            <person name="Rokas A."/>
            <person name="Rosa C.A."/>
            <person name="Scheuner C."/>
            <person name="Sibirny A.A."/>
            <person name="Slot J.C."/>
            <person name="Stielow J.B."/>
            <person name="Sun H."/>
            <person name="Kurtzman C.P."/>
            <person name="Blackwell M."/>
            <person name="Grigoriev I.V."/>
            <person name="Jeffries T.W."/>
        </authorList>
    </citation>
    <scope>NUCLEOTIDE SEQUENCE [LARGE SCALE GENOMIC DNA]</scope>
    <source>
        <strain evidence="6 7">NRRL YB-4993</strain>
    </source>
</reference>
<proteinExistence type="predicted"/>
<name>A0A1A0HFX1_9ASCO</name>
<feature type="coiled-coil region" evidence="4">
    <location>
        <begin position="67"/>
        <end position="94"/>
    </location>
</feature>
<evidence type="ECO:0000256" key="3">
    <source>
        <dbReference type="ARBA" id="ARBA00022777"/>
    </source>
</evidence>
<gene>
    <name evidence="6" type="ORF">METBIDRAFT_228136</name>
</gene>
<dbReference type="GO" id="GO:0004674">
    <property type="term" value="F:protein serine/threonine kinase activity"/>
    <property type="evidence" value="ECO:0007669"/>
    <property type="project" value="UniProtKB-KW"/>
</dbReference>
<keyword evidence="1" id="KW-0723">Serine/threonine-protein kinase</keyword>
<sequence>MTAEQYEKNFEHSSYTPIENKGVDEFFKEQKKIHREACNNLCQYQIEVHQLLELQKLNRAPLESTKKERAEYSKTELEVRIAKAKKNIEDISKLVFLTKLVIEWCQEWIENRQGRSYKSPEHMYSQLPKTYKEVVDYFVLECVKFYKEDAIQNLASISKRRQSAMHK</sequence>
<accession>A0A1A0HFX1</accession>
<comment type="caution">
    <text evidence="6">The sequence shown here is derived from an EMBL/GenBank/DDBJ whole genome shotgun (WGS) entry which is preliminary data.</text>
</comment>
<dbReference type="Proteomes" id="UP000092555">
    <property type="component" value="Unassembled WGS sequence"/>
</dbReference>
<evidence type="ECO:0000313" key="7">
    <source>
        <dbReference type="Proteomes" id="UP000092555"/>
    </source>
</evidence>
<dbReference type="RefSeq" id="XP_018713234.1">
    <property type="nucleotide sequence ID" value="XM_018855194.1"/>
</dbReference>
<evidence type="ECO:0000256" key="1">
    <source>
        <dbReference type="ARBA" id="ARBA00022527"/>
    </source>
</evidence>
<keyword evidence="4" id="KW-0175">Coiled coil</keyword>
<evidence type="ECO:0000313" key="6">
    <source>
        <dbReference type="EMBL" id="OBA22753.1"/>
    </source>
</evidence>
<dbReference type="EMBL" id="LXTC01000001">
    <property type="protein sequence ID" value="OBA22753.1"/>
    <property type="molecule type" value="Genomic_DNA"/>
</dbReference>
<keyword evidence="7" id="KW-1185">Reference proteome</keyword>
<keyword evidence="3" id="KW-0418">Kinase</keyword>
<dbReference type="GeneID" id="30028170"/>
<feature type="domain" description="Alpha-type protein kinase" evidence="5">
    <location>
        <begin position="1"/>
        <end position="57"/>
    </location>
</feature>
<dbReference type="InterPro" id="IPR004166">
    <property type="entry name" value="a-kinase_dom"/>
</dbReference>
<dbReference type="PROSITE" id="PS51158">
    <property type="entry name" value="ALPHA_KINASE"/>
    <property type="match status" value="1"/>
</dbReference>
<keyword evidence="2" id="KW-0808">Transferase</keyword>
<evidence type="ECO:0000256" key="4">
    <source>
        <dbReference type="SAM" id="Coils"/>
    </source>
</evidence>
<dbReference type="OrthoDB" id="10574691at2759"/>
<protein>
    <recommendedName>
        <fullName evidence="5">Alpha-type protein kinase domain-containing protein</fullName>
    </recommendedName>
</protein>
<organism evidence="6 7">
    <name type="scientific">Metschnikowia bicuspidata var. bicuspidata NRRL YB-4993</name>
    <dbReference type="NCBI Taxonomy" id="869754"/>
    <lineage>
        <taxon>Eukaryota</taxon>
        <taxon>Fungi</taxon>
        <taxon>Dikarya</taxon>
        <taxon>Ascomycota</taxon>
        <taxon>Saccharomycotina</taxon>
        <taxon>Pichiomycetes</taxon>
        <taxon>Metschnikowiaceae</taxon>
        <taxon>Metschnikowia</taxon>
    </lineage>
</organism>
<evidence type="ECO:0000259" key="5">
    <source>
        <dbReference type="PROSITE" id="PS51158"/>
    </source>
</evidence>